<feature type="transmembrane region" description="Helical" evidence="1">
    <location>
        <begin position="12"/>
        <end position="33"/>
    </location>
</feature>
<keyword evidence="1" id="KW-0812">Transmembrane</keyword>
<keyword evidence="1" id="KW-0472">Membrane</keyword>
<dbReference type="Proteomes" id="UP000886124">
    <property type="component" value="Unassembled WGS sequence"/>
</dbReference>
<feature type="domain" description="GyrI-like small molecule binding" evidence="2">
    <location>
        <begin position="40"/>
        <end position="169"/>
    </location>
</feature>
<comment type="caution">
    <text evidence="3">The sequence shown here is derived from an EMBL/GenBank/DDBJ whole genome shotgun (WGS) entry which is preliminary data.</text>
</comment>
<proteinExistence type="predicted"/>
<reference evidence="3" key="1">
    <citation type="journal article" date="2020" name="mSystems">
        <title>Genome- and Community-Level Interaction Insights into Carbon Utilization and Element Cycling Functions of Hydrothermarchaeota in Hydrothermal Sediment.</title>
        <authorList>
            <person name="Zhou Z."/>
            <person name="Liu Y."/>
            <person name="Xu W."/>
            <person name="Pan J."/>
            <person name="Luo Z.H."/>
            <person name="Li M."/>
        </authorList>
    </citation>
    <scope>NUCLEOTIDE SEQUENCE [LARGE SCALE GENOMIC DNA]</scope>
    <source>
        <strain evidence="3">HyVt-527</strain>
    </source>
</reference>
<dbReference type="AlphaFoldDB" id="A0A7V5PML3"/>
<dbReference type="PANTHER" id="PTHR15949:SF3">
    <property type="entry name" value="TESTIS-EXPRESSED PROTEIN 264"/>
    <property type="match status" value="1"/>
</dbReference>
<organism evidence="3">
    <name type="scientific">Caldithrix abyssi</name>
    <dbReference type="NCBI Taxonomy" id="187145"/>
    <lineage>
        <taxon>Bacteria</taxon>
        <taxon>Pseudomonadati</taxon>
        <taxon>Calditrichota</taxon>
        <taxon>Calditrichia</taxon>
        <taxon>Calditrichales</taxon>
        <taxon>Calditrichaceae</taxon>
        <taxon>Caldithrix</taxon>
    </lineage>
</organism>
<evidence type="ECO:0000259" key="2">
    <source>
        <dbReference type="Pfam" id="PF06445"/>
    </source>
</evidence>
<dbReference type="Gene3D" id="3.20.80.10">
    <property type="entry name" value="Regulatory factor, effector binding domain"/>
    <property type="match status" value="1"/>
</dbReference>
<dbReference type="PANTHER" id="PTHR15949">
    <property type="entry name" value="TESTIS-EXPRESSED PROTEIN 264"/>
    <property type="match status" value="1"/>
</dbReference>
<accession>A0A7V5PML3</accession>
<evidence type="ECO:0000256" key="1">
    <source>
        <dbReference type="SAM" id="Phobius"/>
    </source>
</evidence>
<dbReference type="InterPro" id="IPR029442">
    <property type="entry name" value="GyrI-like"/>
</dbReference>
<dbReference type="SUPFAM" id="SSF55136">
    <property type="entry name" value="Probable bacterial effector-binding domain"/>
    <property type="match status" value="1"/>
</dbReference>
<evidence type="ECO:0000313" key="3">
    <source>
        <dbReference type="EMBL" id="HHJ51813.1"/>
    </source>
</evidence>
<name>A0A7V5PML3_CALAY</name>
<dbReference type="Pfam" id="PF06445">
    <property type="entry name" value="GyrI-like"/>
    <property type="match status" value="1"/>
</dbReference>
<dbReference type="EMBL" id="DROD01000096">
    <property type="protein sequence ID" value="HHJ51813.1"/>
    <property type="molecule type" value="Genomic_DNA"/>
</dbReference>
<keyword evidence="1" id="KW-1133">Transmembrane helix</keyword>
<gene>
    <name evidence="3" type="ORF">ENJ89_01350</name>
</gene>
<dbReference type="InterPro" id="IPR011256">
    <property type="entry name" value="Reg_factor_effector_dom_sf"/>
</dbReference>
<sequence length="179" mass="20101">MKLSAKQMLKFFLPFIAVVALFAVVLIWQAGLFEQPELKVESRDPVLYIYLEEQGPYSQIIRAKKELDQALADLGVKGLIPCIVYLNDLATTETNRLRWQIGMTVRDSVRVSEPVKLGRIPGGKFIVATIHAHPAVAAQKTFPALNRWLRDNKQSITGAAVEYHLPDGWVEAMFPIGKE</sequence>
<protein>
    <submittedName>
        <fullName evidence="3">AraC family transcriptional regulator</fullName>
    </submittedName>
</protein>